<gene>
    <name evidence="1" type="primary">gb21208</name>
    <name evidence="1" type="ORF">PR202_gb21208</name>
</gene>
<keyword evidence="2" id="KW-1185">Reference proteome</keyword>
<evidence type="ECO:0000313" key="2">
    <source>
        <dbReference type="Proteomes" id="UP001054889"/>
    </source>
</evidence>
<protein>
    <recommendedName>
        <fullName evidence="3">F-box domain-containing protein</fullName>
    </recommendedName>
</protein>
<dbReference type="SUPFAM" id="SSF117281">
    <property type="entry name" value="Kelch motif"/>
    <property type="match status" value="1"/>
</dbReference>
<comment type="caution">
    <text evidence="1">The sequence shown here is derived from an EMBL/GenBank/DDBJ whole genome shotgun (WGS) entry which is preliminary data.</text>
</comment>
<dbReference type="PANTHER" id="PTHR31264:SF3">
    <property type="entry name" value="OS07G0554100 PROTEIN"/>
    <property type="match status" value="1"/>
</dbReference>
<organism evidence="1 2">
    <name type="scientific">Eleusine coracana subsp. coracana</name>
    <dbReference type="NCBI Taxonomy" id="191504"/>
    <lineage>
        <taxon>Eukaryota</taxon>
        <taxon>Viridiplantae</taxon>
        <taxon>Streptophyta</taxon>
        <taxon>Embryophyta</taxon>
        <taxon>Tracheophyta</taxon>
        <taxon>Spermatophyta</taxon>
        <taxon>Magnoliopsida</taxon>
        <taxon>Liliopsida</taxon>
        <taxon>Poales</taxon>
        <taxon>Poaceae</taxon>
        <taxon>PACMAD clade</taxon>
        <taxon>Chloridoideae</taxon>
        <taxon>Cynodonteae</taxon>
        <taxon>Eleusininae</taxon>
        <taxon>Eleusine</taxon>
    </lineage>
</organism>
<dbReference type="InterPro" id="IPR036047">
    <property type="entry name" value="F-box-like_dom_sf"/>
</dbReference>
<accession>A0AAV5FEK1</accession>
<proteinExistence type="predicted"/>
<sequence>MASRRQPAAPPERQTPPLNDELLEDIFLRLSSPIDLARVSASCFAFRHVISEPHFLRQYRAIHPPLLLGCLLDGFRPGGFRPAVAPHPNATAARALAGATTGFNFNYLPLGRWMCTDICDGRVLLRQRCNGSAVSPDLAVCDPLSRRYLLIPPIPDDIIASTHVQKRGFSFGAFLVPSSNLEDTWFKVVARMSDMERLVIYIFSSEFGYRSVGTSTSWGDVGVNDPATSYQYWARYDHRCFLWNEANRNQVLKLDINTMEFSSTDLPPGDIWRHVVTADAAEGRLAMFTMIKNSTTVSYYTKNEGQRTNEWQLEKTIPLPCQCKLLCASAGYIFLMSTKKRDMTIFSAIYSLEIKTLKVERLCSTEMLYAYHVHPYFGFPPFLSLRRI</sequence>
<dbReference type="AlphaFoldDB" id="A0AAV5FEK1"/>
<reference evidence="1" key="1">
    <citation type="journal article" date="2018" name="DNA Res.">
        <title>Multiple hybrid de novo genome assembly of finger millet, an orphan allotetraploid crop.</title>
        <authorList>
            <person name="Hatakeyama M."/>
            <person name="Aluri S."/>
            <person name="Balachadran M.T."/>
            <person name="Sivarajan S.R."/>
            <person name="Patrignani A."/>
            <person name="Gruter S."/>
            <person name="Poveda L."/>
            <person name="Shimizu-Inatsugi R."/>
            <person name="Baeten J."/>
            <person name="Francoijs K.J."/>
            <person name="Nataraja K.N."/>
            <person name="Reddy Y.A.N."/>
            <person name="Phadnis S."/>
            <person name="Ravikumar R.L."/>
            <person name="Schlapbach R."/>
            <person name="Sreeman S.M."/>
            <person name="Shimizu K.K."/>
        </authorList>
    </citation>
    <scope>NUCLEOTIDE SEQUENCE</scope>
</reference>
<dbReference type="SUPFAM" id="SSF81383">
    <property type="entry name" value="F-box domain"/>
    <property type="match status" value="1"/>
</dbReference>
<name>A0AAV5FEK1_ELECO</name>
<evidence type="ECO:0000313" key="1">
    <source>
        <dbReference type="EMBL" id="GJN32686.1"/>
    </source>
</evidence>
<evidence type="ECO:0008006" key="3">
    <source>
        <dbReference type="Google" id="ProtNLM"/>
    </source>
</evidence>
<dbReference type="Proteomes" id="UP001054889">
    <property type="component" value="Unassembled WGS sequence"/>
</dbReference>
<dbReference type="EMBL" id="BQKI01000084">
    <property type="protein sequence ID" value="GJN32686.1"/>
    <property type="molecule type" value="Genomic_DNA"/>
</dbReference>
<dbReference type="InterPro" id="IPR015915">
    <property type="entry name" value="Kelch-typ_b-propeller"/>
</dbReference>
<dbReference type="PANTHER" id="PTHR31264">
    <property type="entry name" value="OS07G0554500 PROTEIN-RELATED"/>
    <property type="match status" value="1"/>
</dbReference>
<reference evidence="1" key="2">
    <citation type="submission" date="2021-12" db="EMBL/GenBank/DDBJ databases">
        <title>Resequencing data analysis of finger millet.</title>
        <authorList>
            <person name="Hatakeyama M."/>
            <person name="Aluri S."/>
            <person name="Balachadran M.T."/>
            <person name="Sivarajan S.R."/>
            <person name="Poveda L."/>
            <person name="Shimizu-Inatsugi R."/>
            <person name="Schlapbach R."/>
            <person name="Sreeman S.M."/>
            <person name="Shimizu K.K."/>
        </authorList>
    </citation>
    <scope>NUCLEOTIDE SEQUENCE</scope>
</reference>